<name>A0A7W0CS98_9ACTN</name>
<dbReference type="EMBL" id="JACDUR010000008">
    <property type="protein sequence ID" value="MBA2896325.1"/>
    <property type="molecule type" value="Genomic_DNA"/>
</dbReference>
<proteinExistence type="predicted"/>
<comment type="caution">
    <text evidence="1">The sequence shown here is derived from an EMBL/GenBank/DDBJ whole genome shotgun (WGS) entry which is preliminary data.</text>
</comment>
<sequence length="60" mass="6405">MTWIYVGAGAAGLLVLAALGVRVLVAARGLNRQIAAAHEQFGQNGRRRDETVPRAAYDRG</sequence>
<gene>
    <name evidence="1" type="ORF">HNR30_007716</name>
</gene>
<evidence type="ECO:0000313" key="1">
    <source>
        <dbReference type="EMBL" id="MBA2896325.1"/>
    </source>
</evidence>
<protein>
    <submittedName>
        <fullName evidence="1">ABC-type phosphate transport system auxiliary subunit</fullName>
    </submittedName>
</protein>
<dbReference type="AlphaFoldDB" id="A0A7W0CS98"/>
<evidence type="ECO:0000313" key="2">
    <source>
        <dbReference type="Proteomes" id="UP000530928"/>
    </source>
</evidence>
<keyword evidence="2" id="KW-1185">Reference proteome</keyword>
<reference evidence="1 2" key="1">
    <citation type="submission" date="2020-07" db="EMBL/GenBank/DDBJ databases">
        <title>Genomic Encyclopedia of Type Strains, Phase IV (KMG-IV): sequencing the most valuable type-strain genomes for metagenomic binning, comparative biology and taxonomic classification.</title>
        <authorList>
            <person name="Goeker M."/>
        </authorList>
    </citation>
    <scope>NUCLEOTIDE SEQUENCE [LARGE SCALE GENOMIC DNA]</scope>
    <source>
        <strain evidence="1 2">DSM 45533</strain>
    </source>
</reference>
<accession>A0A7W0CS98</accession>
<dbReference type="Proteomes" id="UP000530928">
    <property type="component" value="Unassembled WGS sequence"/>
</dbReference>
<organism evidence="1 2">
    <name type="scientific">Nonomuraea soli</name>
    <dbReference type="NCBI Taxonomy" id="1032476"/>
    <lineage>
        <taxon>Bacteria</taxon>
        <taxon>Bacillati</taxon>
        <taxon>Actinomycetota</taxon>
        <taxon>Actinomycetes</taxon>
        <taxon>Streptosporangiales</taxon>
        <taxon>Streptosporangiaceae</taxon>
        <taxon>Nonomuraea</taxon>
    </lineage>
</organism>